<feature type="region of interest" description="Disordered" evidence="1">
    <location>
        <begin position="203"/>
        <end position="222"/>
    </location>
</feature>
<organism evidence="2 3">
    <name type="scientific">Phomopsis amygdali</name>
    <name type="common">Fusicoccum amygdali</name>
    <dbReference type="NCBI Taxonomy" id="1214568"/>
    <lineage>
        <taxon>Eukaryota</taxon>
        <taxon>Fungi</taxon>
        <taxon>Dikarya</taxon>
        <taxon>Ascomycota</taxon>
        <taxon>Pezizomycotina</taxon>
        <taxon>Sordariomycetes</taxon>
        <taxon>Sordariomycetidae</taxon>
        <taxon>Diaporthales</taxon>
        <taxon>Diaporthaceae</taxon>
        <taxon>Diaporthe</taxon>
    </lineage>
</organism>
<dbReference type="AlphaFoldDB" id="A0AAD9S130"/>
<evidence type="ECO:0000313" key="2">
    <source>
        <dbReference type="EMBL" id="KAK2596335.1"/>
    </source>
</evidence>
<gene>
    <name evidence="2" type="ORF">N8I77_013231</name>
</gene>
<dbReference type="Proteomes" id="UP001265746">
    <property type="component" value="Unassembled WGS sequence"/>
</dbReference>
<proteinExistence type="predicted"/>
<protein>
    <submittedName>
        <fullName evidence="2">Uncharacterized protein</fullName>
    </submittedName>
</protein>
<evidence type="ECO:0000256" key="1">
    <source>
        <dbReference type="SAM" id="MobiDB-lite"/>
    </source>
</evidence>
<comment type="caution">
    <text evidence="2">The sequence shown here is derived from an EMBL/GenBank/DDBJ whole genome shotgun (WGS) entry which is preliminary data.</text>
</comment>
<accession>A0AAD9S130</accession>
<reference evidence="2" key="1">
    <citation type="submission" date="2023-06" db="EMBL/GenBank/DDBJ databases">
        <authorList>
            <person name="Noh H."/>
        </authorList>
    </citation>
    <scope>NUCLEOTIDE SEQUENCE</scope>
    <source>
        <strain evidence="2">DUCC20226</strain>
    </source>
</reference>
<dbReference type="EMBL" id="JAUJFL010000011">
    <property type="protein sequence ID" value="KAK2596335.1"/>
    <property type="molecule type" value="Genomic_DNA"/>
</dbReference>
<evidence type="ECO:0000313" key="3">
    <source>
        <dbReference type="Proteomes" id="UP001265746"/>
    </source>
</evidence>
<keyword evidence="3" id="KW-1185">Reference proteome</keyword>
<sequence>MDPFATVPPPFGAAVKSAQDVYNKLKNASPALAKDFDTKYDAWRKTNSDPPDSDTRASGPAFAALVALGPKIMPFVVYRLTSGNDFMAVVLYISKQLAANDIINMGLKRNTDIRDALDRWAELRDQRQNYSSSFHFCDGEGYWALAAMGPSIIAQVMLEYYEDQYGWWHELLHELVHGRVSGAGVFFKDVLFEEWKDWFEHKDHQDAPQGADKRARRGHGPG</sequence>
<name>A0AAD9S130_PHOAM</name>